<dbReference type="Proteomes" id="UP000560131">
    <property type="component" value="Unassembled WGS sequence"/>
</dbReference>
<reference evidence="1 4" key="1">
    <citation type="submission" date="2020-08" db="EMBL/GenBank/DDBJ databases">
        <title>Genomic Encyclopedia of Type Strains, Phase IV (KMG-IV): sequencing the most valuable type-strain genomes for metagenomic binning, comparative biology and taxonomic classification.</title>
        <authorList>
            <person name="Goeker M."/>
        </authorList>
    </citation>
    <scope>NUCLEOTIDE SEQUENCE [LARGE SCALE GENOMIC DNA]</scope>
    <source>
        <strain evidence="1 4">DSM 101535</strain>
    </source>
</reference>
<evidence type="ECO:0000313" key="3">
    <source>
        <dbReference type="Proteomes" id="UP000522313"/>
    </source>
</evidence>
<dbReference type="EMBL" id="JACHBT010000010">
    <property type="protein sequence ID" value="MBB6505090.1"/>
    <property type="molecule type" value="Genomic_DNA"/>
</dbReference>
<evidence type="ECO:0008006" key="5">
    <source>
        <dbReference type="Google" id="ProtNLM"/>
    </source>
</evidence>
<sequence length="172" mass="18947">MSDGGEAAFRHRHDGWTPLRQTVFLRALRETGCVRSACDRVGLSSTSAYRVKRRIPAFGAAWDAALAYRLPALERAAYERAVEGWLEPIVYKGEVVAHRRRYSDAMLRLLLQREDARPVPDVAKGSGGRLVTSARARAEAELLQRLAAMAKRQRARGESAAGASGQEASAER</sequence>
<reference evidence="2 3" key="2">
    <citation type="submission" date="2020-08" db="EMBL/GenBank/DDBJ databases">
        <title>The Agave Microbiome: Exploring the role of microbial communities in plant adaptations to desert environments.</title>
        <authorList>
            <person name="Partida-Martinez L.P."/>
        </authorList>
    </citation>
    <scope>NUCLEOTIDE SEQUENCE [LARGE SCALE GENOMIC DNA]</scope>
    <source>
        <strain evidence="2 3">AS3.13</strain>
    </source>
</reference>
<accession>A0A7X0JCG5</accession>
<organism evidence="2 3">
    <name type="scientific">Sphingomonas endophytica</name>
    <dbReference type="NCBI Taxonomy" id="869719"/>
    <lineage>
        <taxon>Bacteria</taxon>
        <taxon>Pseudomonadati</taxon>
        <taxon>Pseudomonadota</taxon>
        <taxon>Alphaproteobacteria</taxon>
        <taxon>Sphingomonadales</taxon>
        <taxon>Sphingomonadaceae</taxon>
        <taxon>Sphingomonas</taxon>
    </lineage>
</organism>
<dbReference type="EMBL" id="JACIJN010000006">
    <property type="protein sequence ID" value="MBB5726096.1"/>
    <property type="molecule type" value="Genomic_DNA"/>
</dbReference>
<evidence type="ECO:0000313" key="1">
    <source>
        <dbReference type="EMBL" id="MBB5726096.1"/>
    </source>
</evidence>
<comment type="caution">
    <text evidence="2">The sequence shown here is derived from an EMBL/GenBank/DDBJ whole genome shotgun (WGS) entry which is preliminary data.</text>
</comment>
<dbReference type="RefSeq" id="WP_184036654.1">
    <property type="nucleotide sequence ID" value="NZ_BAABAR010000020.1"/>
</dbReference>
<gene>
    <name evidence="2" type="ORF">F4693_002077</name>
    <name evidence="1" type="ORF">FHS97_002032</name>
</gene>
<keyword evidence="4" id="KW-1185">Reference proteome</keyword>
<protein>
    <recommendedName>
        <fullName evidence="5">Terminase</fullName>
    </recommendedName>
</protein>
<evidence type="ECO:0000313" key="2">
    <source>
        <dbReference type="EMBL" id="MBB6505090.1"/>
    </source>
</evidence>
<proteinExistence type="predicted"/>
<evidence type="ECO:0000313" key="4">
    <source>
        <dbReference type="Proteomes" id="UP000560131"/>
    </source>
</evidence>
<dbReference type="AlphaFoldDB" id="A0A7X0JCG5"/>
<name>A0A7X0JCG5_9SPHN</name>
<dbReference type="Proteomes" id="UP000522313">
    <property type="component" value="Unassembled WGS sequence"/>
</dbReference>
<reference evidence="2 3" key="3">
    <citation type="submission" date="2020-08" db="EMBL/GenBank/DDBJ databases">
        <authorList>
            <person name="Partida-Martinez L."/>
            <person name="Huntemann M."/>
            <person name="Clum A."/>
            <person name="Wang J."/>
            <person name="Palaniappan K."/>
            <person name="Ritter S."/>
            <person name="Chen I.-M."/>
            <person name="Stamatis D."/>
            <person name="Reddy T."/>
            <person name="O'Malley R."/>
            <person name="Daum C."/>
            <person name="Shapiro N."/>
            <person name="Ivanova N."/>
            <person name="Kyrpides N."/>
            <person name="Woyke T."/>
        </authorList>
    </citation>
    <scope>NUCLEOTIDE SEQUENCE [LARGE SCALE GENOMIC DNA]</scope>
    <source>
        <strain evidence="2 3">AS3.13</strain>
    </source>
</reference>